<organism evidence="6">
    <name type="scientific">Fonticula alba</name>
    <name type="common">Slime mold</name>
    <dbReference type="NCBI Taxonomy" id="691883"/>
    <lineage>
        <taxon>Eukaryota</taxon>
        <taxon>Rotosphaerida</taxon>
        <taxon>Fonticulaceae</taxon>
        <taxon>Fonticula</taxon>
    </lineage>
</organism>
<dbReference type="PROSITE" id="PS50021">
    <property type="entry name" value="CH"/>
    <property type="match status" value="2"/>
</dbReference>
<protein>
    <recommendedName>
        <fullName evidence="5">Calponin-homology (CH) domain-containing protein</fullName>
    </recommendedName>
</protein>
<proteinExistence type="predicted"/>
<dbReference type="GO" id="GO:0051639">
    <property type="term" value="P:actin filament network formation"/>
    <property type="evidence" value="ECO:0007669"/>
    <property type="project" value="TreeGrafter"/>
</dbReference>
<evidence type="ECO:0000259" key="5">
    <source>
        <dbReference type="PROSITE" id="PS50021"/>
    </source>
</evidence>
<dbReference type="GO" id="GO:0005884">
    <property type="term" value="C:actin filament"/>
    <property type="evidence" value="ECO:0007669"/>
    <property type="project" value="TreeGrafter"/>
</dbReference>
<evidence type="ECO:0000313" key="6">
    <source>
        <dbReference type="EMBL" id="KCV68664.1"/>
    </source>
</evidence>
<sequence>MVQLESGSFFRSEDSEFEAIVDELNDILALDRDLKQLLPLKTDNLIDVCRDGAVLARFINLVRPGTVDLSKLRGGIDIVALKKMKEQSSKRSSTSSSGGSFNGVQNVGSKNIFEATTNANLALEGLNKLGVPLVNAGPMDIVHGNRKIIMGILWQVMRVFLLHTVCVNDHPELVLLMNKQETLQEFNDLPPEALLLRWVNYHLRRGGGYANGGREEAGTDRRITNFTEDLADGMVLLRLLNALAPRQVGRDMVQEAIDAEDDTARHRVLLRAAAAVDCRKHLSSDTLKSKRRELNLAFLAQVFNKFIGMRLWTEDEVDDLMTTVDRLKAKIIEAGVNDEGRINSIVSKATDALAEVTLRMQQLETQTKRDAEIIDKHESLAVESQLTIDNLRAELQQLRRTNQEMVEFHNRQVEKIHKIQDRNRNAHGPAAGSGVMSGDELFSDEDEGGRSHRRRAGGKSSKSGRSKKSSSKRRGSSTRAGDDDDPTAMDAGMGDGPDADTATGRRSTDEIITPEIVEALVQLERAMRARIELVSRGEDGYIENEEDVEAILQESGQHLPPVGAPVAAAAANAAAGRKMPTDSASPMLDTSSSASFGFGGMVAGGAGSEVVLGPSQTAQQLAQSSVRACSDEAVCSAPIPERLHLIGADFVALFDILALDSRDLRTTHARISKINDILFKKVRDIAEQYSQGTSGCRGCGRSCKKCTSASSKSVSASNSAVQSPSNKNAWFG</sequence>
<dbReference type="CDD" id="cd21218">
    <property type="entry name" value="CH_PLS_FIM_rpt2"/>
    <property type="match status" value="1"/>
</dbReference>
<dbReference type="Gene3D" id="1.10.418.10">
    <property type="entry name" value="Calponin-like domain"/>
    <property type="match status" value="2"/>
</dbReference>
<feature type="region of interest" description="Disordered" evidence="4">
    <location>
        <begin position="416"/>
        <end position="510"/>
    </location>
</feature>
<keyword evidence="7" id="KW-1185">Reference proteome</keyword>
<name>A0A058Z2Z2_FONAL</name>
<dbReference type="GO" id="GO:0051017">
    <property type="term" value="P:actin filament bundle assembly"/>
    <property type="evidence" value="ECO:0007669"/>
    <property type="project" value="InterPro"/>
</dbReference>
<evidence type="ECO:0000256" key="3">
    <source>
        <dbReference type="SAM" id="Coils"/>
    </source>
</evidence>
<dbReference type="GeneID" id="20529680"/>
<keyword evidence="1" id="KW-0677">Repeat</keyword>
<feature type="compositionally biased region" description="Basic residues" evidence="4">
    <location>
        <begin position="451"/>
        <end position="476"/>
    </location>
</feature>
<dbReference type="CDD" id="cd21217">
    <property type="entry name" value="CH_PLS_FIM_rpt1"/>
    <property type="match status" value="1"/>
</dbReference>
<dbReference type="PANTHER" id="PTHR19961">
    <property type="entry name" value="FIMBRIN/PLASTIN"/>
    <property type="match status" value="1"/>
</dbReference>
<gene>
    <name evidence="6" type="ORF">H696_04955</name>
</gene>
<dbReference type="AlphaFoldDB" id="A0A058Z2Z2"/>
<feature type="domain" description="Calponin-homology (CH)" evidence="5">
    <location>
        <begin position="14"/>
        <end position="161"/>
    </location>
</feature>
<evidence type="ECO:0000256" key="2">
    <source>
        <dbReference type="ARBA" id="ARBA00023203"/>
    </source>
</evidence>
<feature type="coiled-coil region" evidence="3">
    <location>
        <begin position="346"/>
        <end position="408"/>
    </location>
</feature>
<dbReference type="InterPro" id="IPR001715">
    <property type="entry name" value="CH_dom"/>
</dbReference>
<dbReference type="InterPro" id="IPR039959">
    <property type="entry name" value="Fimbrin/Plastin"/>
</dbReference>
<dbReference type="GO" id="GO:0005737">
    <property type="term" value="C:cytoplasm"/>
    <property type="evidence" value="ECO:0007669"/>
    <property type="project" value="TreeGrafter"/>
</dbReference>
<dbReference type="EMBL" id="KB932208">
    <property type="protein sequence ID" value="KCV68664.1"/>
    <property type="molecule type" value="Genomic_DNA"/>
</dbReference>
<dbReference type="GO" id="GO:0032432">
    <property type="term" value="C:actin filament bundle"/>
    <property type="evidence" value="ECO:0007669"/>
    <property type="project" value="TreeGrafter"/>
</dbReference>
<dbReference type="STRING" id="691883.A0A058Z2Z2"/>
<dbReference type="SUPFAM" id="SSF47576">
    <property type="entry name" value="Calponin-homology domain, CH-domain"/>
    <property type="match status" value="2"/>
</dbReference>
<keyword evidence="3" id="KW-0175">Coiled coil</keyword>
<dbReference type="Proteomes" id="UP000030693">
    <property type="component" value="Unassembled WGS sequence"/>
</dbReference>
<evidence type="ECO:0000256" key="1">
    <source>
        <dbReference type="ARBA" id="ARBA00022737"/>
    </source>
</evidence>
<evidence type="ECO:0000313" key="7">
    <source>
        <dbReference type="Proteomes" id="UP000030693"/>
    </source>
</evidence>
<dbReference type="eggNOG" id="KOG0046">
    <property type="taxonomic scope" value="Eukaryota"/>
</dbReference>
<accession>A0A058Z2Z2</accession>
<reference evidence="6" key="1">
    <citation type="submission" date="2013-04" db="EMBL/GenBank/DDBJ databases">
        <title>The Genome Sequence of Fonticula alba ATCC 38817.</title>
        <authorList>
            <consortium name="The Broad Institute Genomics Platform"/>
            <person name="Russ C."/>
            <person name="Cuomo C."/>
            <person name="Burger G."/>
            <person name="Gray M.W."/>
            <person name="Holland P.W.H."/>
            <person name="King N."/>
            <person name="Lang F.B.F."/>
            <person name="Roger A.J."/>
            <person name="Ruiz-Trillo I."/>
            <person name="Brown M."/>
            <person name="Walker B."/>
            <person name="Young S."/>
            <person name="Zeng Q."/>
            <person name="Gargeya S."/>
            <person name="Fitzgerald M."/>
            <person name="Haas B."/>
            <person name="Abouelleil A."/>
            <person name="Allen A.W."/>
            <person name="Alvarado L."/>
            <person name="Arachchi H.M."/>
            <person name="Berlin A.M."/>
            <person name="Chapman S.B."/>
            <person name="Gainer-Dewar J."/>
            <person name="Goldberg J."/>
            <person name="Griggs A."/>
            <person name="Gujja S."/>
            <person name="Hansen M."/>
            <person name="Howarth C."/>
            <person name="Imamovic A."/>
            <person name="Ireland A."/>
            <person name="Larimer J."/>
            <person name="McCowan C."/>
            <person name="Murphy C."/>
            <person name="Pearson M."/>
            <person name="Poon T.W."/>
            <person name="Priest M."/>
            <person name="Roberts A."/>
            <person name="Saif S."/>
            <person name="Shea T."/>
            <person name="Sisk P."/>
            <person name="Sykes S."/>
            <person name="Wortman J."/>
            <person name="Nusbaum C."/>
            <person name="Birren B."/>
        </authorList>
    </citation>
    <scope>NUCLEOTIDE SEQUENCE [LARGE SCALE GENOMIC DNA]</scope>
    <source>
        <strain evidence="6">ATCC 38817</strain>
    </source>
</reference>
<feature type="domain" description="Calponin-homology (CH)" evidence="5">
    <location>
        <begin position="189"/>
        <end position="307"/>
    </location>
</feature>
<dbReference type="SMART" id="SM00033">
    <property type="entry name" value="CH"/>
    <property type="match status" value="2"/>
</dbReference>
<dbReference type="RefSeq" id="XP_009497096.1">
    <property type="nucleotide sequence ID" value="XM_009498821.1"/>
</dbReference>
<dbReference type="PANTHER" id="PTHR19961:SF18">
    <property type="entry name" value="FI19014P1"/>
    <property type="match status" value="1"/>
</dbReference>
<dbReference type="InterPro" id="IPR036872">
    <property type="entry name" value="CH_dom_sf"/>
</dbReference>
<dbReference type="GO" id="GO:0051015">
    <property type="term" value="F:actin filament binding"/>
    <property type="evidence" value="ECO:0007669"/>
    <property type="project" value="InterPro"/>
</dbReference>
<dbReference type="Pfam" id="PF00307">
    <property type="entry name" value="CH"/>
    <property type="match status" value="2"/>
</dbReference>
<dbReference type="OrthoDB" id="10017054at2759"/>
<keyword evidence="2" id="KW-0009">Actin-binding</keyword>
<evidence type="ECO:0000256" key="4">
    <source>
        <dbReference type="SAM" id="MobiDB-lite"/>
    </source>
</evidence>